<keyword evidence="1" id="KW-0012">Acyltransferase</keyword>
<keyword evidence="1" id="KW-0808">Transferase</keyword>
<evidence type="ECO:0000313" key="4">
    <source>
        <dbReference type="Proteomes" id="UP001054857"/>
    </source>
</evidence>
<evidence type="ECO:0000256" key="2">
    <source>
        <dbReference type="SAM" id="MobiDB-lite"/>
    </source>
</evidence>
<comment type="pathway">
    <text evidence="1">Nucleotide-sugar biosynthesis; UDP-N-acetyl-alpha-D-glucosamine biosynthesis; N-acetyl-alpha-D-glucosamine 1-phosphate from alpha-D-glucosamine 6-phosphate (route I): step 1/2.</text>
</comment>
<comment type="subunit">
    <text evidence="1">Homodimer.</text>
</comment>
<dbReference type="GO" id="GO:0004343">
    <property type="term" value="F:glucosamine 6-phosphate N-acetyltransferase activity"/>
    <property type="evidence" value="ECO:0007669"/>
    <property type="project" value="UniProtKB-UniRule"/>
</dbReference>
<feature type="non-terminal residue" evidence="3">
    <location>
        <position position="1"/>
    </location>
</feature>
<dbReference type="InterPro" id="IPR016181">
    <property type="entry name" value="Acyl_CoA_acyltransferase"/>
</dbReference>
<comment type="caution">
    <text evidence="3">The sequence shown here is derived from an EMBL/GenBank/DDBJ whole genome shotgun (WGS) entry which is preliminary data.</text>
</comment>
<dbReference type="SUPFAM" id="SSF55729">
    <property type="entry name" value="Acyl-CoA N-acyltransferases (Nat)"/>
    <property type="match status" value="1"/>
</dbReference>
<dbReference type="InterPro" id="IPR039143">
    <property type="entry name" value="GNPNAT1-like"/>
</dbReference>
<dbReference type="PANTHER" id="PTHR13355:SF11">
    <property type="entry name" value="GLUCOSAMINE 6-PHOSPHATE N-ACETYLTRANSFERASE"/>
    <property type="match status" value="1"/>
</dbReference>
<protein>
    <recommendedName>
        <fullName evidence="1">Glucosamine 6-phosphate N-acetyltransferase</fullName>
        <ecNumber evidence="1">2.3.1.4</ecNumber>
    </recommendedName>
</protein>
<organism evidence="3 4">
    <name type="scientific">Astrephomene gubernaculifera</name>
    <dbReference type="NCBI Taxonomy" id="47775"/>
    <lineage>
        <taxon>Eukaryota</taxon>
        <taxon>Viridiplantae</taxon>
        <taxon>Chlorophyta</taxon>
        <taxon>core chlorophytes</taxon>
        <taxon>Chlorophyceae</taxon>
        <taxon>CS clade</taxon>
        <taxon>Chlamydomonadales</taxon>
        <taxon>Astrephomenaceae</taxon>
        <taxon>Astrephomene</taxon>
    </lineage>
</organism>
<comment type="similarity">
    <text evidence="1">Belongs to the acetyltransferase family. GNA1 subfamily.</text>
</comment>
<proteinExistence type="inferred from homology"/>
<keyword evidence="4" id="KW-1185">Reference proteome</keyword>
<evidence type="ECO:0000256" key="1">
    <source>
        <dbReference type="RuleBase" id="RU365086"/>
    </source>
</evidence>
<feature type="region of interest" description="Disordered" evidence="2">
    <location>
        <begin position="105"/>
        <end position="153"/>
    </location>
</feature>
<dbReference type="EMBL" id="BMAR01000001">
    <property type="protein sequence ID" value="GFR40043.1"/>
    <property type="molecule type" value="Genomic_DNA"/>
</dbReference>
<dbReference type="EC" id="2.3.1.4" evidence="1"/>
<feature type="compositionally biased region" description="Gly residues" evidence="2">
    <location>
        <begin position="105"/>
        <end position="124"/>
    </location>
</feature>
<dbReference type="Proteomes" id="UP001054857">
    <property type="component" value="Unassembled WGS sequence"/>
</dbReference>
<gene>
    <name evidence="3" type="ORF">Agub_g581</name>
</gene>
<evidence type="ECO:0000313" key="3">
    <source>
        <dbReference type="EMBL" id="GFR40043.1"/>
    </source>
</evidence>
<dbReference type="PANTHER" id="PTHR13355">
    <property type="entry name" value="GLUCOSAMINE 6-PHOSPHATE N-ACETYLTRANSFERASE"/>
    <property type="match status" value="1"/>
</dbReference>
<accession>A0AAD3DG32</accession>
<comment type="catalytic activity">
    <reaction evidence="1">
        <text>D-glucosamine 6-phosphate + acetyl-CoA = N-acetyl-D-glucosamine 6-phosphate + CoA + H(+)</text>
        <dbReference type="Rhea" id="RHEA:10292"/>
        <dbReference type="ChEBI" id="CHEBI:15378"/>
        <dbReference type="ChEBI" id="CHEBI:57287"/>
        <dbReference type="ChEBI" id="CHEBI:57288"/>
        <dbReference type="ChEBI" id="CHEBI:57513"/>
        <dbReference type="ChEBI" id="CHEBI:58725"/>
        <dbReference type="EC" id="2.3.1.4"/>
    </reaction>
</comment>
<sequence length="172" mass="18664">DSKIFSQQTSLQAYIINMDSDEGLEVRQLQASDYDKGFLDVLAHLTTVGEVSRDLFEEQLRRRDADGSYRTVVIEDGGRIVATAAMVIELKFIHACSKADRCAGGRGSRGGLLQGDPGLRGGQRGVLREVRPHTQGGADGSLPRPLRSKMSTGMARPVDSWQCPCTGPVMKS</sequence>
<name>A0AAD3DG32_9CHLO</name>
<dbReference type="GO" id="GO:0006048">
    <property type="term" value="P:UDP-N-acetylglucosamine biosynthetic process"/>
    <property type="evidence" value="ECO:0007669"/>
    <property type="project" value="UniProtKB-UniRule"/>
</dbReference>
<dbReference type="AlphaFoldDB" id="A0AAD3DG32"/>
<reference evidence="3 4" key="1">
    <citation type="journal article" date="2021" name="Sci. Rep.">
        <title>Genome sequencing of the multicellular alga Astrephomene provides insights into convergent evolution of germ-soma differentiation.</title>
        <authorList>
            <person name="Yamashita S."/>
            <person name="Yamamoto K."/>
            <person name="Matsuzaki R."/>
            <person name="Suzuki S."/>
            <person name="Yamaguchi H."/>
            <person name="Hirooka S."/>
            <person name="Minakuchi Y."/>
            <person name="Miyagishima S."/>
            <person name="Kawachi M."/>
            <person name="Toyoda A."/>
            <person name="Nozaki H."/>
        </authorList>
    </citation>
    <scope>NUCLEOTIDE SEQUENCE [LARGE SCALE GENOMIC DNA]</scope>
    <source>
        <strain evidence="3 4">NIES-4017</strain>
    </source>
</reference>
<dbReference type="Gene3D" id="3.40.630.30">
    <property type="match status" value="1"/>
</dbReference>